<reference evidence="2" key="2">
    <citation type="submission" date="2020-09" db="EMBL/GenBank/DDBJ databases">
        <authorList>
            <person name="Sun Q."/>
            <person name="Kim S."/>
        </authorList>
    </citation>
    <scope>NUCLEOTIDE SEQUENCE</scope>
    <source>
        <strain evidence="2">KCTC 42731</strain>
    </source>
</reference>
<gene>
    <name evidence="2" type="ORF">GCM10017161_39570</name>
</gene>
<dbReference type="InterPro" id="IPR002591">
    <property type="entry name" value="Phosphodiest/P_Trfase"/>
</dbReference>
<reference evidence="2" key="1">
    <citation type="journal article" date="2014" name="Int. J. Syst. Evol. Microbiol.">
        <title>Complete genome sequence of Corynebacterium casei LMG S-19264T (=DSM 44701T), isolated from a smear-ripened cheese.</title>
        <authorList>
            <consortium name="US DOE Joint Genome Institute (JGI-PGF)"/>
            <person name="Walter F."/>
            <person name="Albersmeier A."/>
            <person name="Kalinowski J."/>
            <person name="Ruckert C."/>
        </authorList>
    </citation>
    <scope>NUCLEOTIDE SEQUENCE</scope>
    <source>
        <strain evidence="2">KCTC 42731</strain>
    </source>
</reference>
<proteinExistence type="predicted"/>
<dbReference type="PANTHER" id="PTHR10151:SF120">
    <property type="entry name" value="BIS(5'-ADENOSYL)-TRIPHOSPHATASE"/>
    <property type="match status" value="1"/>
</dbReference>
<evidence type="ECO:0000313" key="3">
    <source>
        <dbReference type="Proteomes" id="UP000623842"/>
    </source>
</evidence>
<dbReference type="SUPFAM" id="SSF53649">
    <property type="entry name" value="Alkaline phosphatase-like"/>
    <property type="match status" value="1"/>
</dbReference>
<dbReference type="PROSITE" id="PS51257">
    <property type="entry name" value="PROKAR_LIPOPROTEIN"/>
    <property type="match status" value="1"/>
</dbReference>
<evidence type="ECO:0000313" key="2">
    <source>
        <dbReference type="EMBL" id="GHG06044.1"/>
    </source>
</evidence>
<organism evidence="2 3">
    <name type="scientific">Thalassotalea marina</name>
    <dbReference type="NCBI Taxonomy" id="1673741"/>
    <lineage>
        <taxon>Bacteria</taxon>
        <taxon>Pseudomonadati</taxon>
        <taxon>Pseudomonadota</taxon>
        <taxon>Gammaproteobacteria</taxon>
        <taxon>Alteromonadales</taxon>
        <taxon>Colwelliaceae</taxon>
        <taxon>Thalassotalea</taxon>
    </lineage>
</organism>
<evidence type="ECO:0000256" key="1">
    <source>
        <dbReference type="SAM" id="SignalP"/>
    </source>
</evidence>
<dbReference type="InterPro" id="IPR013320">
    <property type="entry name" value="ConA-like_dom_sf"/>
</dbReference>
<dbReference type="EMBL" id="BNCK01000012">
    <property type="protein sequence ID" value="GHG06044.1"/>
    <property type="molecule type" value="Genomic_DNA"/>
</dbReference>
<dbReference type="PANTHER" id="PTHR10151">
    <property type="entry name" value="ECTONUCLEOTIDE PYROPHOSPHATASE/PHOSPHODIESTERASE"/>
    <property type="match status" value="1"/>
</dbReference>
<dbReference type="Pfam" id="PF13385">
    <property type="entry name" value="Laminin_G_3"/>
    <property type="match status" value="1"/>
</dbReference>
<comment type="caution">
    <text evidence="2">The sequence shown here is derived from an EMBL/GenBank/DDBJ whole genome shotgun (WGS) entry which is preliminary data.</text>
</comment>
<dbReference type="Proteomes" id="UP000623842">
    <property type="component" value="Unassembled WGS sequence"/>
</dbReference>
<keyword evidence="1" id="KW-0732">Signal</keyword>
<feature type="signal peptide" evidence="1">
    <location>
        <begin position="1"/>
        <end position="21"/>
    </location>
</feature>
<dbReference type="RefSeq" id="WP_189774305.1">
    <property type="nucleotide sequence ID" value="NZ_BNCK01000012.1"/>
</dbReference>
<protein>
    <recommendedName>
        <fullName evidence="4">Type I phosphodiesterase/nucleotide pyrophosphatase</fullName>
    </recommendedName>
</protein>
<name>A0A919ENU6_9GAMM</name>
<dbReference type="Gene3D" id="3.40.720.10">
    <property type="entry name" value="Alkaline Phosphatase, subunit A"/>
    <property type="match status" value="1"/>
</dbReference>
<dbReference type="AlphaFoldDB" id="A0A919ENU6"/>
<dbReference type="Gene3D" id="2.60.120.200">
    <property type="match status" value="1"/>
</dbReference>
<dbReference type="InterPro" id="IPR017850">
    <property type="entry name" value="Alkaline_phosphatase_core_sf"/>
</dbReference>
<dbReference type="GO" id="GO:0016787">
    <property type="term" value="F:hydrolase activity"/>
    <property type="evidence" value="ECO:0007669"/>
    <property type="project" value="UniProtKB-ARBA"/>
</dbReference>
<keyword evidence="3" id="KW-1185">Reference proteome</keyword>
<evidence type="ECO:0008006" key="4">
    <source>
        <dbReference type="Google" id="ProtNLM"/>
    </source>
</evidence>
<dbReference type="SUPFAM" id="SSF49899">
    <property type="entry name" value="Concanavalin A-like lectins/glucanases"/>
    <property type="match status" value="1"/>
</dbReference>
<dbReference type="Pfam" id="PF01663">
    <property type="entry name" value="Phosphodiest"/>
    <property type="match status" value="1"/>
</dbReference>
<accession>A0A919ENU6</accession>
<sequence length="659" mass="71036">MFNKKNFHLSLATLCSISALALSGCNDNGKKAIVVDQTPPPVADAPTKKVLIIGIDGLMYDYIDDIDTPELNEPTLLHFPRLTLSKALTGGYIGTQSHQVSSSGPAWSSILTGTWIDGHTIASNNNQPAATTTIFEHLYNADNNIDMASFAAWTPINAGHAKHGMQAVKQRVDGNTRPENVSVDDFITDKLVQELMDDDSNLDFIFTHLDEVDGAGHACGWCVPYEETLKETDVRLGKILDAIENRESKFNEQWLVMIVSDHGHVKTGGHGGDSIAERTSVIGTNKPDQMNALFGQSTAAFDLASEEQNKLMGYPGITSIVPTVLNYLGQKFDQSHQFSSPALIGEFGITHSYTQVEQSQSSTAIVSVHWFADSSIDKITLLRDGQEIAQVSAADGVFKDELSINTLGAGNHKVAYSLVATKGSNLTSWATVSLGEDVAIDTVLASVTSHVTFDNSITPFEFIAGSEPSAVFEAGPFNTGNAVRLNREKGYLTMPLSFEDKLQGAIGFWLKVNGNITSDPNIIANKDWNSGGNPGFTIAATNSSLKFNVGDGSGRADAALSYSRDNWIFVIASFDLTQGEIALYINDPNFGFQEAKVAAPDVSSLATSFPLNLAEGGDGQYNLNKALDFSVADLLFFNRALKSNEARALANMSKRVELP</sequence>
<feature type="chain" id="PRO_5037087868" description="Type I phosphodiesterase/nucleotide pyrophosphatase" evidence="1">
    <location>
        <begin position="22"/>
        <end position="659"/>
    </location>
</feature>